<dbReference type="InterPro" id="IPR012001">
    <property type="entry name" value="Thiamin_PyroP_enz_TPP-bd_dom"/>
</dbReference>
<dbReference type="InterPro" id="IPR047213">
    <property type="entry name" value="TPP_PYR_PDC_IPDC-like"/>
</dbReference>
<gene>
    <name evidence="16" type="ORF">PENNAL_c0079G02555</name>
</gene>
<feature type="binding site" evidence="11">
    <location>
        <position position="491"/>
    </location>
    <ligand>
        <name>Mg(2+)</name>
        <dbReference type="ChEBI" id="CHEBI:18420"/>
    </ligand>
</feature>
<comment type="cofactor">
    <cofactor evidence="11">
        <name>Mg(2+)</name>
        <dbReference type="ChEBI" id="CHEBI:18420"/>
    </cofactor>
    <text evidence="11">Binds 1 Mg(2+) per subunit.</text>
</comment>
<feature type="domain" description="Thiamine pyrophosphate enzyme N-terminal TPP-binding" evidence="15">
    <location>
        <begin position="22"/>
        <end position="126"/>
    </location>
</feature>
<dbReference type="Gene3D" id="3.40.50.970">
    <property type="match status" value="2"/>
</dbReference>
<dbReference type="AlphaFoldDB" id="A0A1V6XHG1"/>
<dbReference type="InterPro" id="IPR029061">
    <property type="entry name" value="THDP-binding"/>
</dbReference>
<dbReference type="GO" id="GO:0004737">
    <property type="term" value="F:pyruvate decarboxylase activity"/>
    <property type="evidence" value="ECO:0007669"/>
    <property type="project" value="UniProtKB-EC"/>
</dbReference>
<dbReference type="GO" id="GO:0000949">
    <property type="term" value="P:aromatic amino acid family catabolic process to alcohol via Ehrlich pathway"/>
    <property type="evidence" value="ECO:0007669"/>
    <property type="project" value="TreeGrafter"/>
</dbReference>
<comment type="cofactor">
    <cofactor evidence="2">
        <name>thiamine diphosphate</name>
        <dbReference type="ChEBI" id="CHEBI:58937"/>
    </cofactor>
</comment>
<dbReference type="CDD" id="cd02005">
    <property type="entry name" value="TPP_PDC_IPDC"/>
    <property type="match status" value="1"/>
</dbReference>
<evidence type="ECO:0000256" key="10">
    <source>
        <dbReference type="ARBA" id="ARBA00023239"/>
    </source>
</evidence>
<evidence type="ECO:0000256" key="6">
    <source>
        <dbReference type="ARBA" id="ARBA00022723"/>
    </source>
</evidence>
<dbReference type="SUPFAM" id="SSF52518">
    <property type="entry name" value="Thiamin diphosphate-binding fold (THDP-binding)"/>
    <property type="match status" value="2"/>
</dbReference>
<dbReference type="InterPro" id="IPR012110">
    <property type="entry name" value="PDC/IPDC-like"/>
</dbReference>
<dbReference type="CDD" id="cd07038">
    <property type="entry name" value="TPP_PYR_PDC_IPDC_like"/>
    <property type="match status" value="1"/>
</dbReference>
<keyword evidence="7" id="KW-0210">Decarboxylase</keyword>
<evidence type="ECO:0000259" key="14">
    <source>
        <dbReference type="Pfam" id="PF02775"/>
    </source>
</evidence>
<dbReference type="InterPro" id="IPR047214">
    <property type="entry name" value="TPP_PDC_IPDC"/>
</dbReference>
<dbReference type="Gene3D" id="3.40.50.1220">
    <property type="entry name" value="TPP-binding domain"/>
    <property type="match status" value="1"/>
</dbReference>
<feature type="binding site" evidence="11">
    <location>
        <position position="462"/>
    </location>
    <ligand>
        <name>Mg(2+)</name>
        <dbReference type="ChEBI" id="CHEBI:18420"/>
    </ligand>
</feature>
<evidence type="ECO:0000259" key="15">
    <source>
        <dbReference type="Pfam" id="PF02776"/>
    </source>
</evidence>
<keyword evidence="8 11" id="KW-0460">Magnesium</keyword>
<accession>A0A1V6XHG1</accession>
<evidence type="ECO:0000256" key="5">
    <source>
        <dbReference type="ARBA" id="ARBA00014422"/>
    </source>
</evidence>
<dbReference type="PIRSF" id="PIRSF036565">
    <property type="entry name" value="Pyruvt_ip_decrb"/>
    <property type="match status" value="1"/>
</dbReference>
<evidence type="ECO:0000256" key="8">
    <source>
        <dbReference type="ARBA" id="ARBA00022842"/>
    </source>
</evidence>
<comment type="similarity">
    <text evidence="3 12">Belongs to the TPP enzyme family.</text>
</comment>
<dbReference type="EC" id="4.1.1.1" evidence="4"/>
<reference evidence="17" key="1">
    <citation type="journal article" date="2017" name="Nat. Microbiol.">
        <title>Global analysis of biosynthetic gene clusters reveals vast potential of secondary metabolite production in Penicillium species.</title>
        <authorList>
            <person name="Nielsen J.C."/>
            <person name="Grijseels S."/>
            <person name="Prigent S."/>
            <person name="Ji B."/>
            <person name="Dainat J."/>
            <person name="Nielsen K.F."/>
            <person name="Frisvad J.C."/>
            <person name="Workman M."/>
            <person name="Nielsen J."/>
        </authorList>
    </citation>
    <scope>NUCLEOTIDE SEQUENCE [LARGE SCALE GENOMIC DNA]</scope>
    <source>
        <strain evidence="17">IBT 13039</strain>
    </source>
</reference>
<feature type="domain" description="Thiamine pyrophosphate enzyme central" evidence="13">
    <location>
        <begin position="215"/>
        <end position="319"/>
    </location>
</feature>
<keyword evidence="9 12" id="KW-0786">Thiamine pyrophosphate</keyword>
<evidence type="ECO:0000256" key="7">
    <source>
        <dbReference type="ARBA" id="ARBA00022793"/>
    </source>
</evidence>
<dbReference type="GO" id="GO:0000287">
    <property type="term" value="F:magnesium ion binding"/>
    <property type="evidence" value="ECO:0007669"/>
    <property type="project" value="InterPro"/>
</dbReference>
<dbReference type="SUPFAM" id="SSF52467">
    <property type="entry name" value="DHS-like NAD/FAD-binding domain"/>
    <property type="match status" value="1"/>
</dbReference>
<name>A0A1V6XHG1_PENNA</name>
<comment type="caution">
    <text evidence="16">The sequence shown here is derived from an EMBL/GenBank/DDBJ whole genome shotgun (WGS) entry which is preliminary data.</text>
</comment>
<dbReference type="EMBL" id="MOOB01000079">
    <property type="protein sequence ID" value="OQE74559.1"/>
    <property type="molecule type" value="Genomic_DNA"/>
</dbReference>
<dbReference type="FunFam" id="3.40.50.970:FF:000024">
    <property type="entry name" value="Pyruvate decarboxylase isozyme"/>
    <property type="match status" value="1"/>
</dbReference>
<dbReference type="GO" id="GO:0030976">
    <property type="term" value="F:thiamine pyrophosphate binding"/>
    <property type="evidence" value="ECO:0007669"/>
    <property type="project" value="InterPro"/>
</dbReference>
<evidence type="ECO:0000256" key="3">
    <source>
        <dbReference type="ARBA" id="ARBA00007812"/>
    </source>
</evidence>
<feature type="domain" description="Thiamine pyrophosphate enzyme TPP-binding" evidence="14">
    <location>
        <begin position="418"/>
        <end position="539"/>
    </location>
</feature>
<dbReference type="FunFam" id="3.40.50.970:FF:000019">
    <property type="entry name" value="Pyruvate decarboxylase isozyme"/>
    <property type="match status" value="1"/>
</dbReference>
<evidence type="ECO:0000259" key="13">
    <source>
        <dbReference type="Pfam" id="PF00205"/>
    </source>
</evidence>
<evidence type="ECO:0000256" key="1">
    <source>
        <dbReference type="ARBA" id="ARBA00001041"/>
    </source>
</evidence>
<dbReference type="Pfam" id="PF02775">
    <property type="entry name" value="TPP_enzyme_C"/>
    <property type="match status" value="1"/>
</dbReference>
<evidence type="ECO:0000256" key="4">
    <source>
        <dbReference type="ARBA" id="ARBA00013202"/>
    </source>
</evidence>
<feature type="binding site" evidence="11">
    <location>
        <position position="489"/>
    </location>
    <ligand>
        <name>Mg(2+)</name>
        <dbReference type="ChEBI" id="CHEBI:18420"/>
    </ligand>
</feature>
<dbReference type="STRING" id="60175.A0A1V6XHG1"/>
<evidence type="ECO:0000256" key="9">
    <source>
        <dbReference type="ARBA" id="ARBA00023052"/>
    </source>
</evidence>
<organism evidence="16 17">
    <name type="scientific">Penicillium nalgiovense</name>
    <dbReference type="NCBI Taxonomy" id="60175"/>
    <lineage>
        <taxon>Eukaryota</taxon>
        <taxon>Fungi</taxon>
        <taxon>Dikarya</taxon>
        <taxon>Ascomycota</taxon>
        <taxon>Pezizomycotina</taxon>
        <taxon>Eurotiomycetes</taxon>
        <taxon>Eurotiomycetidae</taxon>
        <taxon>Eurotiales</taxon>
        <taxon>Aspergillaceae</taxon>
        <taxon>Penicillium</taxon>
    </lineage>
</organism>
<keyword evidence="10" id="KW-0456">Lyase</keyword>
<dbReference type="InterPro" id="IPR029035">
    <property type="entry name" value="DHS-like_NAD/FAD-binding_dom"/>
</dbReference>
<dbReference type="Pfam" id="PF02776">
    <property type="entry name" value="TPP_enzyme_N"/>
    <property type="match status" value="1"/>
</dbReference>
<keyword evidence="17" id="KW-1185">Reference proteome</keyword>
<dbReference type="InterPro" id="IPR011766">
    <property type="entry name" value="TPP_enzyme_TPP-bd"/>
</dbReference>
<evidence type="ECO:0000313" key="17">
    <source>
        <dbReference type="Proteomes" id="UP000191691"/>
    </source>
</evidence>
<evidence type="ECO:0000256" key="11">
    <source>
        <dbReference type="PIRSR" id="PIRSR036565-2"/>
    </source>
</evidence>
<dbReference type="PANTHER" id="PTHR43452">
    <property type="entry name" value="PYRUVATE DECARBOXYLASE"/>
    <property type="match status" value="1"/>
</dbReference>
<dbReference type="Pfam" id="PF00205">
    <property type="entry name" value="TPP_enzyme_M"/>
    <property type="match status" value="1"/>
</dbReference>
<comment type="catalytic activity">
    <reaction evidence="1">
        <text>a 2-oxocarboxylate + H(+) = an aldehyde + CO2</text>
        <dbReference type="Rhea" id="RHEA:11628"/>
        <dbReference type="ChEBI" id="CHEBI:15378"/>
        <dbReference type="ChEBI" id="CHEBI:16526"/>
        <dbReference type="ChEBI" id="CHEBI:17478"/>
        <dbReference type="ChEBI" id="CHEBI:35179"/>
        <dbReference type="EC" id="4.1.1.1"/>
    </reaction>
</comment>
<dbReference type="InterPro" id="IPR012000">
    <property type="entry name" value="Thiamin_PyroP_enz_cen_dom"/>
</dbReference>
<dbReference type="GO" id="GO:0005829">
    <property type="term" value="C:cytosol"/>
    <property type="evidence" value="ECO:0007669"/>
    <property type="project" value="TreeGrafter"/>
</dbReference>
<evidence type="ECO:0000256" key="12">
    <source>
        <dbReference type="RuleBase" id="RU362132"/>
    </source>
</evidence>
<dbReference type="GO" id="GO:0005634">
    <property type="term" value="C:nucleus"/>
    <property type="evidence" value="ECO:0007669"/>
    <property type="project" value="TreeGrafter"/>
</dbReference>
<protein>
    <recommendedName>
        <fullName evidence="5">Pyruvate decarboxylase</fullName>
        <ecNumber evidence="4">4.1.1.1</ecNumber>
    </recommendedName>
</protein>
<sequence>MGSLTHEASSDATAQTIPLGLYLWTRIRQQGTQSIMGVPGDMNLELLDYIKSVPELKWIGNTNELNAAYAADGYARTKGCPGAITTTMGVGEMSALNGIAGAYTEQVKVIHVVGTTGTEAQQKRAMIHHCLGSNPDHRVFDNISSHVRCAHAWIDNQHTAAAEIDRVIRECWLKSMPVYIFVPMDFVHIHVPARRLEQSIDLSYPVNLANETQAVQEIVNAVSCAEKPLVLIDGLTSRHAASKQAKELVGLLNLPVFTAPMGKGIIDETLPVWCGIYAGEVSLPGIKQYVEQSDCIINLGPFLSDSNTGGHTRQIFDHQAIMLEPASCTVMGQKFDQVYLRPLLTQLLSAFKKVDIPSVERPVFPSEDPSADAAFPEITQSWIWKRFGQFTRPGDIVIVESGTAQFGFPDAVLPNDIKYITQVYFGSIGYSVGSCLGAALAQFEIQAQGGMPNGRTILIVGDGSLQLTVQEIATMLRHQLSPLLFIISNNGFAIERAIHGPEEEYNNISPWRHQLLLETFGARNGRANSREVKTKKEMEMVLDSRDYTNPREIQLLEVFMATYDYPWRLTKQIGLINARVAAKKK</sequence>
<dbReference type="Proteomes" id="UP000191691">
    <property type="component" value="Unassembled WGS sequence"/>
</dbReference>
<evidence type="ECO:0000313" key="16">
    <source>
        <dbReference type="EMBL" id="OQE74559.1"/>
    </source>
</evidence>
<dbReference type="OMA" id="HAIYIGM"/>
<keyword evidence="6 11" id="KW-0479">Metal-binding</keyword>
<proteinExistence type="inferred from homology"/>
<evidence type="ECO:0000256" key="2">
    <source>
        <dbReference type="ARBA" id="ARBA00001964"/>
    </source>
</evidence>
<dbReference type="PANTHER" id="PTHR43452:SF3">
    <property type="entry name" value="TRANSAMINATED AMINO ACID DECARBOXYLASE"/>
    <property type="match status" value="1"/>
</dbReference>